<dbReference type="SUPFAM" id="SSF69618">
    <property type="entry name" value="HemD-like"/>
    <property type="match status" value="1"/>
</dbReference>
<evidence type="ECO:0000313" key="3">
    <source>
        <dbReference type="Proteomes" id="UP001597135"/>
    </source>
</evidence>
<dbReference type="InterPro" id="IPR003754">
    <property type="entry name" value="4pyrrol_synth_uPrphyn_synth"/>
</dbReference>
<dbReference type="EMBL" id="JBHTMU010000013">
    <property type="protein sequence ID" value="MFD1342617.1"/>
    <property type="molecule type" value="Genomic_DNA"/>
</dbReference>
<name>A0ABW3ZIM5_9RHOB</name>
<dbReference type="Proteomes" id="UP001597135">
    <property type="component" value="Unassembled WGS sequence"/>
</dbReference>
<evidence type="ECO:0000313" key="2">
    <source>
        <dbReference type="EMBL" id="MFD1342617.1"/>
    </source>
</evidence>
<proteinExistence type="predicted"/>
<gene>
    <name evidence="2" type="ORF">ACFQ4E_09330</name>
</gene>
<protein>
    <submittedName>
        <fullName evidence="2">Uroporphyrinogen-III synthase</fullName>
        <ecNumber evidence="2">4.2.1.75</ecNumber>
    </submittedName>
</protein>
<evidence type="ECO:0000259" key="1">
    <source>
        <dbReference type="Pfam" id="PF02602"/>
    </source>
</evidence>
<dbReference type="InterPro" id="IPR036108">
    <property type="entry name" value="4pyrrol_syn_uPrphyn_synt_sf"/>
</dbReference>
<dbReference type="Pfam" id="PF02602">
    <property type="entry name" value="HEM4"/>
    <property type="match status" value="1"/>
</dbReference>
<keyword evidence="2" id="KW-0456">Lyase</keyword>
<organism evidence="2 3">
    <name type="scientific">Litorisediminicola beolgyonensis</name>
    <dbReference type="NCBI Taxonomy" id="1173614"/>
    <lineage>
        <taxon>Bacteria</taxon>
        <taxon>Pseudomonadati</taxon>
        <taxon>Pseudomonadota</taxon>
        <taxon>Alphaproteobacteria</taxon>
        <taxon>Rhodobacterales</taxon>
        <taxon>Paracoccaceae</taxon>
        <taxon>Litorisediminicola</taxon>
    </lineage>
</organism>
<dbReference type="RefSeq" id="WP_386802845.1">
    <property type="nucleotide sequence ID" value="NZ_JBHTMU010000013.1"/>
</dbReference>
<dbReference type="Gene3D" id="3.40.50.10090">
    <property type="match status" value="1"/>
</dbReference>
<feature type="domain" description="Tetrapyrrole biosynthesis uroporphyrinogen III synthase" evidence="1">
    <location>
        <begin position="27"/>
        <end position="221"/>
    </location>
</feature>
<dbReference type="EC" id="4.2.1.75" evidence="2"/>
<keyword evidence="3" id="KW-1185">Reference proteome</keyword>
<comment type="caution">
    <text evidence="2">The sequence shown here is derived from an EMBL/GenBank/DDBJ whole genome shotgun (WGS) entry which is preliminary data.</text>
</comment>
<accession>A0ABW3ZIM5</accession>
<sequence length="241" mass="24855">MPRPPILLMTRPEPQSRAFVESLGVEVDVVISPLIGIAPVGPLPDPGRFAGLILTSANAARIYGEIDGTKGLTAWCVGARTADAAREAGLEAEALGGDAAALTESLIARNVPGPLLHLRGFHSRGAVADRLIEAGIETHEAVIYDQPAQPLTPGARAALDGDRPVIAPLFSPRTAEVFALYEPFDGSVHVVAMSAAVAEAVEGLPLAGLEIAASPTGADMAETVLRLLSRLAALETPEGGQ</sequence>
<reference evidence="3" key="1">
    <citation type="journal article" date="2019" name="Int. J. Syst. Evol. Microbiol.">
        <title>The Global Catalogue of Microorganisms (GCM) 10K type strain sequencing project: providing services to taxonomists for standard genome sequencing and annotation.</title>
        <authorList>
            <consortium name="The Broad Institute Genomics Platform"/>
            <consortium name="The Broad Institute Genome Sequencing Center for Infectious Disease"/>
            <person name="Wu L."/>
            <person name="Ma J."/>
        </authorList>
    </citation>
    <scope>NUCLEOTIDE SEQUENCE [LARGE SCALE GENOMIC DNA]</scope>
    <source>
        <strain evidence="3">CCUG 62953</strain>
    </source>
</reference>
<dbReference type="GO" id="GO:0004852">
    <property type="term" value="F:uroporphyrinogen-III synthase activity"/>
    <property type="evidence" value="ECO:0007669"/>
    <property type="project" value="UniProtKB-EC"/>
</dbReference>
<dbReference type="CDD" id="cd06578">
    <property type="entry name" value="HemD"/>
    <property type="match status" value="1"/>
</dbReference>